<reference evidence="4 5" key="1">
    <citation type="submission" date="2016-12" db="EMBL/GenBank/DDBJ databases">
        <authorList>
            <person name="Song W.-J."/>
            <person name="Kurnit D.M."/>
        </authorList>
    </citation>
    <scope>NUCLEOTIDE SEQUENCE [LARGE SCALE GENOMIC DNA]</scope>
    <source>
        <strain evidence="4 5">IMCC3135</strain>
    </source>
</reference>
<evidence type="ECO:0000259" key="2">
    <source>
        <dbReference type="Pfam" id="PF00534"/>
    </source>
</evidence>
<evidence type="ECO:0000259" key="3">
    <source>
        <dbReference type="Pfam" id="PF13439"/>
    </source>
</evidence>
<accession>A0A2Z2NMT1</accession>
<dbReference type="InterPro" id="IPR001296">
    <property type="entry name" value="Glyco_trans_1"/>
</dbReference>
<dbReference type="SUPFAM" id="SSF53756">
    <property type="entry name" value="UDP-Glycosyltransferase/glycogen phosphorylase"/>
    <property type="match status" value="1"/>
</dbReference>
<proteinExistence type="predicted"/>
<feature type="domain" description="Glycosyl transferase family 1" evidence="2">
    <location>
        <begin position="232"/>
        <end position="391"/>
    </location>
</feature>
<feature type="region of interest" description="Disordered" evidence="1">
    <location>
        <begin position="1"/>
        <end position="45"/>
    </location>
</feature>
<dbReference type="GO" id="GO:1901135">
    <property type="term" value="P:carbohydrate derivative metabolic process"/>
    <property type="evidence" value="ECO:0007669"/>
    <property type="project" value="UniProtKB-ARBA"/>
</dbReference>
<dbReference type="KEGG" id="gai:IMCC3135_04625"/>
<dbReference type="PANTHER" id="PTHR12526:SF636">
    <property type="entry name" value="BLL3647 PROTEIN"/>
    <property type="match status" value="1"/>
</dbReference>
<dbReference type="Pfam" id="PF13439">
    <property type="entry name" value="Glyco_transf_4"/>
    <property type="match status" value="1"/>
</dbReference>
<dbReference type="GO" id="GO:0016757">
    <property type="term" value="F:glycosyltransferase activity"/>
    <property type="evidence" value="ECO:0007669"/>
    <property type="project" value="UniProtKB-KW"/>
</dbReference>
<dbReference type="InterPro" id="IPR028098">
    <property type="entry name" value="Glyco_trans_4-like_N"/>
</dbReference>
<organism evidence="4 5">
    <name type="scientific">Granulosicoccus antarcticus IMCC3135</name>
    <dbReference type="NCBI Taxonomy" id="1192854"/>
    <lineage>
        <taxon>Bacteria</taxon>
        <taxon>Pseudomonadati</taxon>
        <taxon>Pseudomonadota</taxon>
        <taxon>Gammaproteobacteria</taxon>
        <taxon>Chromatiales</taxon>
        <taxon>Granulosicoccaceae</taxon>
        <taxon>Granulosicoccus</taxon>
    </lineage>
</organism>
<name>A0A2Z2NMT1_9GAMM</name>
<dbReference type="RefSeq" id="WP_088916521.1">
    <property type="nucleotide sequence ID" value="NZ_CP018632.1"/>
</dbReference>
<protein>
    <submittedName>
        <fullName evidence="4">Glycosyltransferase EpsF</fullName>
        <ecNumber evidence="4">2.4.-.-</ecNumber>
    </submittedName>
</protein>
<dbReference type="PANTHER" id="PTHR12526">
    <property type="entry name" value="GLYCOSYLTRANSFERASE"/>
    <property type="match status" value="1"/>
</dbReference>
<feature type="compositionally biased region" description="Polar residues" evidence="1">
    <location>
        <begin position="36"/>
        <end position="45"/>
    </location>
</feature>
<dbReference type="Gene3D" id="3.40.50.2000">
    <property type="entry name" value="Glycogen Phosphorylase B"/>
    <property type="match status" value="2"/>
</dbReference>
<keyword evidence="4" id="KW-0808">Transferase</keyword>
<dbReference type="Proteomes" id="UP000250079">
    <property type="component" value="Chromosome"/>
</dbReference>
<dbReference type="Pfam" id="PF00534">
    <property type="entry name" value="Glycos_transf_1"/>
    <property type="match status" value="1"/>
</dbReference>
<dbReference type="EC" id="2.4.-.-" evidence="4"/>
<feature type="domain" description="Glycosyltransferase subfamily 4-like N-terminal" evidence="3">
    <location>
        <begin position="64"/>
        <end position="218"/>
    </location>
</feature>
<dbReference type="OrthoDB" id="9775208at2"/>
<keyword evidence="5" id="KW-1185">Reference proteome</keyword>
<sequence>MLTEDRPEPCTQHVSPRASIISESRKPAGVRKAARSQESSDLPDNVSYLQTPRRLMFVIEALTVGGAEHMVVDLANEFVKRGDVVHVVCLSSLGELSSRLSPDVFVHLLNKKRGIDYKIPGRLRALAKKHRVQVVNSHLWTANLWTRIALVRSGIPVVVTEHNRDVWKKLHNRIADRALSRVTAQLIAVSQDTANFYAEDVGVDGKLISVVNNGVDTSLYASGNGAALRSELAAPGEFLIGTVGRLATAKNHPRLVEAAAIMRDAGVSVRVVIVGEGPQRDTTEACIADLNIGDRVTLLGERSDVPDLLAAFDVFVLSSDREGHPLSALEAQAAGTPVVLTDAGGSADAVSRNEHGVGGLLVEKSAEALAECLSALAVDPQRLQEMSAFAQSHASHHFDKTLMIDRYSEIFDKVKRNSIIANK</sequence>
<dbReference type="AlphaFoldDB" id="A0A2Z2NMT1"/>
<dbReference type="EMBL" id="CP018632">
    <property type="protein sequence ID" value="ASJ71038.1"/>
    <property type="molecule type" value="Genomic_DNA"/>
</dbReference>
<evidence type="ECO:0000256" key="1">
    <source>
        <dbReference type="SAM" id="MobiDB-lite"/>
    </source>
</evidence>
<evidence type="ECO:0000313" key="5">
    <source>
        <dbReference type="Proteomes" id="UP000250079"/>
    </source>
</evidence>
<evidence type="ECO:0000313" key="4">
    <source>
        <dbReference type="EMBL" id="ASJ71038.1"/>
    </source>
</evidence>
<keyword evidence="4" id="KW-0328">Glycosyltransferase</keyword>
<gene>
    <name evidence="4" type="primary">epsF_1</name>
    <name evidence="4" type="ORF">IMCC3135_04625</name>
</gene>